<accession>A0ABW2RL74</accession>
<dbReference type="SUPFAM" id="SSF46785">
    <property type="entry name" value="Winged helix' DNA-binding domain"/>
    <property type="match status" value="1"/>
</dbReference>
<evidence type="ECO:0000313" key="3">
    <source>
        <dbReference type="Proteomes" id="UP001596500"/>
    </source>
</evidence>
<dbReference type="PANTHER" id="PTHR33169">
    <property type="entry name" value="PADR-FAMILY TRANSCRIPTIONAL REGULATOR"/>
    <property type="match status" value="1"/>
</dbReference>
<comment type="caution">
    <text evidence="2">The sequence shown here is derived from an EMBL/GenBank/DDBJ whole genome shotgun (WGS) entry which is preliminary data.</text>
</comment>
<gene>
    <name evidence="2" type="ORF">ACFQNG_11810</name>
</gene>
<dbReference type="InterPro" id="IPR052509">
    <property type="entry name" value="Metal_resp_DNA-bind_regulator"/>
</dbReference>
<protein>
    <submittedName>
        <fullName evidence="2">PadR family transcriptional regulator</fullName>
    </submittedName>
</protein>
<evidence type="ECO:0000259" key="1">
    <source>
        <dbReference type="Pfam" id="PF03551"/>
    </source>
</evidence>
<dbReference type="InterPro" id="IPR036388">
    <property type="entry name" value="WH-like_DNA-bd_sf"/>
</dbReference>
<proteinExistence type="predicted"/>
<name>A0ABW2RL74_9BACL</name>
<evidence type="ECO:0000313" key="2">
    <source>
        <dbReference type="EMBL" id="MFC7441783.1"/>
    </source>
</evidence>
<dbReference type="Proteomes" id="UP001596500">
    <property type="component" value="Unassembled WGS sequence"/>
</dbReference>
<sequence length="108" mass="12220">MEKELLKGSIDLILLSLIAQEDQYGYSLAKKIKVLSGEMYEIGEGTLYPALKRLESKKAIESYWGENGNGGRRKYYRITKQGLQLMEEKIKGWHAMHNLITAALNGEG</sequence>
<dbReference type="RefSeq" id="WP_379865250.1">
    <property type="nucleotide sequence ID" value="NZ_JBHTBW010000037.1"/>
</dbReference>
<dbReference type="InterPro" id="IPR005149">
    <property type="entry name" value="Tscrpt_reg_PadR_N"/>
</dbReference>
<dbReference type="Gene3D" id="1.10.10.10">
    <property type="entry name" value="Winged helix-like DNA-binding domain superfamily/Winged helix DNA-binding domain"/>
    <property type="match status" value="1"/>
</dbReference>
<dbReference type="EMBL" id="JBHTBW010000037">
    <property type="protein sequence ID" value="MFC7441783.1"/>
    <property type="molecule type" value="Genomic_DNA"/>
</dbReference>
<keyword evidence="3" id="KW-1185">Reference proteome</keyword>
<feature type="domain" description="Transcription regulator PadR N-terminal" evidence="1">
    <location>
        <begin position="14"/>
        <end position="87"/>
    </location>
</feature>
<dbReference type="PANTHER" id="PTHR33169:SF25">
    <property type="entry name" value="DNA-BINDING PROTEIN YIZB-RELATED"/>
    <property type="match status" value="1"/>
</dbReference>
<dbReference type="InterPro" id="IPR036390">
    <property type="entry name" value="WH_DNA-bd_sf"/>
</dbReference>
<organism evidence="2 3">
    <name type="scientific">Laceyella putida</name>
    <dbReference type="NCBI Taxonomy" id="110101"/>
    <lineage>
        <taxon>Bacteria</taxon>
        <taxon>Bacillati</taxon>
        <taxon>Bacillota</taxon>
        <taxon>Bacilli</taxon>
        <taxon>Bacillales</taxon>
        <taxon>Thermoactinomycetaceae</taxon>
        <taxon>Laceyella</taxon>
    </lineage>
</organism>
<reference evidence="3" key="1">
    <citation type="journal article" date="2019" name="Int. J. Syst. Evol. Microbiol.">
        <title>The Global Catalogue of Microorganisms (GCM) 10K type strain sequencing project: providing services to taxonomists for standard genome sequencing and annotation.</title>
        <authorList>
            <consortium name="The Broad Institute Genomics Platform"/>
            <consortium name="The Broad Institute Genome Sequencing Center for Infectious Disease"/>
            <person name="Wu L."/>
            <person name="Ma J."/>
        </authorList>
    </citation>
    <scope>NUCLEOTIDE SEQUENCE [LARGE SCALE GENOMIC DNA]</scope>
    <source>
        <strain evidence="3">CGMCC 1.12942</strain>
    </source>
</reference>
<dbReference type="Pfam" id="PF03551">
    <property type="entry name" value="PadR"/>
    <property type="match status" value="1"/>
</dbReference>